<dbReference type="AlphaFoldDB" id="A0A2I1EC98"/>
<feature type="non-terminal residue" evidence="3">
    <location>
        <position position="1"/>
    </location>
</feature>
<reference evidence="3 4" key="3">
    <citation type="submission" date="2017-10" db="EMBL/GenBank/DDBJ databases">
        <title>Extensive intraspecific genome diversity in a model arbuscular mycorrhizal fungus.</title>
        <authorList>
            <person name="Chen E.C.H."/>
            <person name="Morin E."/>
            <person name="Baudet D."/>
            <person name="Noel J."/>
            <person name="Ndikumana S."/>
            <person name="Charron P."/>
            <person name="St-Onge C."/>
            <person name="Giorgi J."/>
            <person name="Grigoriev I.V."/>
            <person name="Roux C."/>
            <person name="Martin F.M."/>
            <person name="Corradi N."/>
        </authorList>
    </citation>
    <scope>NUCLEOTIDE SEQUENCE [LARGE SCALE GENOMIC DNA]</scope>
    <source>
        <strain evidence="3 4">A1</strain>
    </source>
</reference>
<protein>
    <submittedName>
        <fullName evidence="3">Uncharacterized protein</fullName>
    </submittedName>
</protein>
<proteinExistence type="predicted"/>
<dbReference type="EMBL" id="LLXJ01000044">
    <property type="protein sequence ID" value="PKC16513.1"/>
    <property type="molecule type" value="Genomic_DNA"/>
</dbReference>
<keyword evidence="1" id="KW-0472">Membrane</keyword>
<organism evidence="3 4">
    <name type="scientific">Rhizophagus irregularis</name>
    <dbReference type="NCBI Taxonomy" id="588596"/>
    <lineage>
        <taxon>Eukaryota</taxon>
        <taxon>Fungi</taxon>
        <taxon>Fungi incertae sedis</taxon>
        <taxon>Mucoromycota</taxon>
        <taxon>Glomeromycotina</taxon>
        <taxon>Glomeromycetes</taxon>
        <taxon>Glomerales</taxon>
        <taxon>Glomeraceae</taxon>
        <taxon>Rhizophagus</taxon>
    </lineage>
</organism>
<dbReference type="EMBL" id="LLXH01000029">
    <property type="protein sequence ID" value="PKC75194.1"/>
    <property type="molecule type" value="Genomic_DNA"/>
</dbReference>
<keyword evidence="1" id="KW-0812">Transmembrane</keyword>
<evidence type="ECO:0000313" key="4">
    <source>
        <dbReference type="Proteomes" id="UP000232688"/>
    </source>
</evidence>
<gene>
    <name evidence="3" type="ORF">RhiirA1_408147</name>
    <name evidence="2" type="ORF">RhiirA5_347605</name>
</gene>
<evidence type="ECO:0000256" key="1">
    <source>
        <dbReference type="SAM" id="Phobius"/>
    </source>
</evidence>
<name>A0A2I1EC98_9GLOM</name>
<reference evidence="3 4" key="4">
    <citation type="submission" date="2017-10" db="EMBL/GenBank/DDBJ databases">
        <title>Genome analyses suggest a sexual origin of heterokaryosis in a supposedly ancient asexual fungus.</title>
        <authorList>
            <person name="Corradi N."/>
            <person name="Sedzielewska K."/>
            <person name="Noel J."/>
            <person name="Charron P."/>
            <person name="Farinelli L."/>
            <person name="Marton T."/>
            <person name="Kruger M."/>
            <person name="Pelin A."/>
            <person name="Brachmann A."/>
            <person name="Corradi N."/>
        </authorList>
    </citation>
    <scope>NUCLEOTIDE SEQUENCE [LARGE SCALE GENOMIC DNA]</scope>
    <source>
        <strain evidence="3 4">A1</strain>
    </source>
</reference>
<dbReference type="Proteomes" id="UP000232722">
    <property type="component" value="Unassembled WGS sequence"/>
</dbReference>
<evidence type="ECO:0000313" key="3">
    <source>
        <dbReference type="EMBL" id="PKC75194.1"/>
    </source>
</evidence>
<comment type="caution">
    <text evidence="3">The sequence shown here is derived from an EMBL/GenBank/DDBJ whole genome shotgun (WGS) entry which is preliminary data.</text>
</comment>
<evidence type="ECO:0000313" key="2">
    <source>
        <dbReference type="EMBL" id="PKC16513.1"/>
    </source>
</evidence>
<accession>A0A2I1EC98</accession>
<reference evidence="2 5" key="1">
    <citation type="submission" date="2016-04" db="EMBL/GenBank/DDBJ databases">
        <title>Genome analyses suggest a sexual origin of heterokaryosis in a supposedly ancient asexual fungus.</title>
        <authorList>
            <person name="Ropars J."/>
            <person name="Sedzielewska K."/>
            <person name="Noel J."/>
            <person name="Charron P."/>
            <person name="Farinelli L."/>
            <person name="Marton T."/>
            <person name="Kruger M."/>
            <person name="Pelin A."/>
            <person name="Brachmann A."/>
            <person name="Corradi N."/>
        </authorList>
    </citation>
    <scope>NUCLEOTIDE SEQUENCE [LARGE SCALE GENOMIC DNA]</scope>
    <source>
        <strain evidence="2 5">A5</strain>
    </source>
</reference>
<dbReference type="VEuPathDB" id="FungiDB:RhiirA1_408147"/>
<sequence length="56" mass="6553">ISIFIFSNDLNLGEYILIINILLVCYDSFNNYLALNAIRTTYKILKNNKDFDQDSM</sequence>
<feature type="transmembrane region" description="Helical" evidence="1">
    <location>
        <begin position="15"/>
        <end position="35"/>
    </location>
</feature>
<evidence type="ECO:0000313" key="5">
    <source>
        <dbReference type="Proteomes" id="UP000232722"/>
    </source>
</evidence>
<dbReference type="Proteomes" id="UP000232688">
    <property type="component" value="Unassembled WGS sequence"/>
</dbReference>
<keyword evidence="1" id="KW-1133">Transmembrane helix</keyword>
<reference evidence="2 5" key="2">
    <citation type="submission" date="2017-09" db="EMBL/GenBank/DDBJ databases">
        <title>Extensive intraspecific genome diversity in a model arbuscular mycorrhizal fungus.</title>
        <authorList>
            <person name="Chen E.C."/>
            <person name="Morin E."/>
            <person name="Beaudet D."/>
            <person name="Noel J."/>
            <person name="Ndikumana S."/>
            <person name="Charron P."/>
            <person name="St-Onge C."/>
            <person name="Giorgi J."/>
            <person name="Grigoriev I.V."/>
            <person name="Roux C."/>
            <person name="Martin F.M."/>
            <person name="Corradi N."/>
        </authorList>
    </citation>
    <scope>NUCLEOTIDE SEQUENCE [LARGE SCALE GENOMIC DNA]</scope>
    <source>
        <strain evidence="2 5">A5</strain>
    </source>
</reference>